<sequence length="642" mass="70166">MKSPNPSNGELETKETVNSVAVESELEQQQDNPLRGKKRRFKWSSRRGRSLASALFLLLLVAGGGTGWYFWQWRQTAMASSEQQGGPQRPQGVAVRLATVEMTNLRETSEFVGTLEAQQAAVVRPEMAGRVSQINVKAGDKVSRGDMIARIDTREIEARLRQAQAAQARAQSRVAELQAGTRPEEIAQGEARLAAAEARLAEVLAGTRPEEIAQAQARLRQAEARLAELRAGTRPEEIAQAEARLLQARSQLESLRAGSRGDEIAQAQAQIADAQARVELTTERVERNRELADQGAISRDRFDEVVTESRRAQADLQRFRQRVEELENQRQEDIIGAELQVTEAEQALAQQQRGARPEEIAQAQAAVAEAQQLLNQLKNGARPEEIARAEAEVEETRQELRQLENGTRPEEIDQAQAQVAEAIAQVRALEVQLQDANVVAPFEGIVGDIPAKVGDVVSIGQELTTLTQNDALELRLSIPLERGSELKLGMPVEITDANGQPLSTGTVSFVSPTVNSDSQTILAKASFANQGQLRDRQFVRAKLVWDERNNRIVVPTTAITFQGEERFIFVARGEDPVTAERVAVTLGLVQGDRAEVVEGLANGDRIVISGLQRLSDGAQIRPIVDEPAAANPESSPEAGTSP</sequence>
<feature type="domain" description="YbhG-like alpha-helical hairpin" evidence="6">
    <location>
        <begin position="248"/>
        <end position="351"/>
    </location>
</feature>
<feature type="transmembrane region" description="Helical" evidence="5">
    <location>
        <begin position="50"/>
        <end position="71"/>
    </location>
</feature>
<name>A0ABT2MR39_9CYAN</name>
<evidence type="ECO:0000256" key="4">
    <source>
        <dbReference type="SAM" id="MobiDB-lite"/>
    </source>
</evidence>
<keyword evidence="5" id="KW-0472">Membrane</keyword>
<dbReference type="PANTHER" id="PTHR30469">
    <property type="entry name" value="MULTIDRUG RESISTANCE PROTEIN MDTA"/>
    <property type="match status" value="1"/>
</dbReference>
<dbReference type="InterPro" id="IPR058637">
    <property type="entry name" value="YknX-like_C"/>
</dbReference>
<dbReference type="SUPFAM" id="SSF111369">
    <property type="entry name" value="HlyD-like secretion proteins"/>
    <property type="match status" value="2"/>
</dbReference>
<feature type="coiled-coil region" evidence="3">
    <location>
        <begin position="212"/>
        <end position="284"/>
    </location>
</feature>
<dbReference type="Pfam" id="PF25881">
    <property type="entry name" value="HH_YBHG"/>
    <property type="match status" value="1"/>
</dbReference>
<keyword evidence="5" id="KW-0812">Transmembrane</keyword>
<accession>A0ABT2MR39</accession>
<organism evidence="9 10">
    <name type="scientific">Laspinema palackyanum D2a</name>
    <dbReference type="NCBI Taxonomy" id="2953684"/>
    <lineage>
        <taxon>Bacteria</taxon>
        <taxon>Bacillati</taxon>
        <taxon>Cyanobacteriota</taxon>
        <taxon>Cyanophyceae</taxon>
        <taxon>Oscillatoriophycideae</taxon>
        <taxon>Oscillatoriales</taxon>
        <taxon>Laspinemataceae</taxon>
        <taxon>Laspinema</taxon>
        <taxon>Laspinema palackyanum</taxon>
    </lineage>
</organism>
<evidence type="ECO:0000259" key="8">
    <source>
        <dbReference type="Pfam" id="PF25989"/>
    </source>
</evidence>
<dbReference type="NCBIfam" id="TIGR01730">
    <property type="entry name" value="RND_mfp"/>
    <property type="match status" value="1"/>
</dbReference>
<dbReference type="EMBL" id="JAMXFF010000017">
    <property type="protein sequence ID" value="MCT7967210.1"/>
    <property type="molecule type" value="Genomic_DNA"/>
</dbReference>
<comment type="caution">
    <text evidence="9">The sequence shown here is derived from an EMBL/GenBank/DDBJ whole genome shotgun (WGS) entry which is preliminary data.</text>
</comment>
<feature type="domain" description="YknX-like C-terminal permuted SH3-like" evidence="8">
    <location>
        <begin position="552"/>
        <end position="621"/>
    </location>
</feature>
<feature type="compositionally biased region" description="Polar residues" evidence="4">
    <location>
        <begin position="1"/>
        <end position="32"/>
    </location>
</feature>
<feature type="region of interest" description="Disordered" evidence="4">
    <location>
        <begin position="1"/>
        <end position="38"/>
    </location>
</feature>
<dbReference type="Gene3D" id="2.40.30.170">
    <property type="match status" value="1"/>
</dbReference>
<dbReference type="Pfam" id="PF25944">
    <property type="entry name" value="Beta-barrel_RND"/>
    <property type="match status" value="1"/>
</dbReference>
<keyword evidence="5" id="KW-1133">Transmembrane helix</keyword>
<evidence type="ECO:0000259" key="6">
    <source>
        <dbReference type="Pfam" id="PF25881"/>
    </source>
</evidence>
<feature type="domain" description="Multidrug resistance protein MdtA-like beta-barrel" evidence="7">
    <location>
        <begin position="484"/>
        <end position="543"/>
    </location>
</feature>
<feature type="coiled-coil region" evidence="3">
    <location>
        <begin position="360"/>
        <end position="439"/>
    </location>
</feature>
<dbReference type="Pfam" id="PF25989">
    <property type="entry name" value="YknX_C"/>
    <property type="match status" value="1"/>
</dbReference>
<dbReference type="PANTHER" id="PTHR30469:SF39">
    <property type="entry name" value="SLL0180 PROTEIN"/>
    <property type="match status" value="1"/>
</dbReference>
<evidence type="ECO:0000256" key="1">
    <source>
        <dbReference type="ARBA" id="ARBA00004236"/>
    </source>
</evidence>
<evidence type="ECO:0000259" key="7">
    <source>
        <dbReference type="Pfam" id="PF25944"/>
    </source>
</evidence>
<dbReference type="Gene3D" id="2.40.50.100">
    <property type="match status" value="2"/>
</dbReference>
<evidence type="ECO:0000256" key="2">
    <source>
        <dbReference type="ARBA" id="ARBA00009477"/>
    </source>
</evidence>
<evidence type="ECO:0000256" key="3">
    <source>
        <dbReference type="SAM" id="Coils"/>
    </source>
</evidence>
<dbReference type="InterPro" id="IPR006143">
    <property type="entry name" value="RND_pump_MFP"/>
</dbReference>
<evidence type="ECO:0000256" key="5">
    <source>
        <dbReference type="SAM" id="Phobius"/>
    </source>
</evidence>
<comment type="subcellular location">
    <subcellularLocation>
        <location evidence="1">Cell membrane</location>
    </subcellularLocation>
</comment>
<dbReference type="Gene3D" id="1.10.287.470">
    <property type="entry name" value="Helix hairpin bin"/>
    <property type="match status" value="2"/>
</dbReference>
<proteinExistence type="inferred from homology"/>
<feature type="coiled-coil region" evidence="3">
    <location>
        <begin position="153"/>
        <end position="180"/>
    </location>
</feature>
<dbReference type="Proteomes" id="UP001525890">
    <property type="component" value="Unassembled WGS sequence"/>
</dbReference>
<dbReference type="InterPro" id="IPR059052">
    <property type="entry name" value="HH_YbhG-like"/>
</dbReference>
<reference evidence="9 10" key="1">
    <citation type="journal article" date="2022" name="Front. Microbiol.">
        <title>High genomic differentiation and limited gene flow indicate recent cryptic speciation within the genus Laspinema (cyanobacteria).</title>
        <authorList>
            <person name="Stanojkovic A."/>
            <person name="Skoupy S."/>
            <person name="Skaloud P."/>
            <person name="Dvorak P."/>
        </authorList>
    </citation>
    <scope>NUCLEOTIDE SEQUENCE [LARGE SCALE GENOMIC DNA]</scope>
    <source>
        <strain evidence="9 10">D2a</strain>
    </source>
</reference>
<evidence type="ECO:0000313" key="9">
    <source>
        <dbReference type="EMBL" id="MCT7967210.1"/>
    </source>
</evidence>
<dbReference type="Gene3D" id="2.40.420.20">
    <property type="match status" value="1"/>
</dbReference>
<dbReference type="RefSeq" id="WP_368006807.1">
    <property type="nucleotide sequence ID" value="NZ_JAMXFF010000017.1"/>
</dbReference>
<gene>
    <name evidence="9" type="ORF">NG799_12770</name>
</gene>
<dbReference type="InterPro" id="IPR058626">
    <property type="entry name" value="MdtA-like_b-barrel"/>
</dbReference>
<comment type="similarity">
    <text evidence="2">Belongs to the membrane fusion protein (MFP) (TC 8.A.1) family.</text>
</comment>
<protein>
    <submittedName>
        <fullName evidence="9">Efflux RND transporter periplasmic adaptor subunit</fullName>
    </submittedName>
</protein>
<evidence type="ECO:0000313" key="10">
    <source>
        <dbReference type="Proteomes" id="UP001525890"/>
    </source>
</evidence>
<keyword evidence="10" id="KW-1185">Reference proteome</keyword>
<keyword evidence="3" id="KW-0175">Coiled coil</keyword>